<dbReference type="Pfam" id="PF07554">
    <property type="entry name" value="FIVAR"/>
    <property type="match status" value="1"/>
</dbReference>
<feature type="domain" description="Fibronectin type-III" evidence="2">
    <location>
        <begin position="547"/>
        <end position="639"/>
    </location>
</feature>
<evidence type="ECO:0000313" key="4">
    <source>
        <dbReference type="EMBL" id="TYP74515.1"/>
    </source>
</evidence>
<dbReference type="Gene3D" id="1.10.1330.10">
    <property type="entry name" value="Dockerin domain"/>
    <property type="match status" value="1"/>
</dbReference>
<dbReference type="InterPro" id="IPR017853">
    <property type="entry name" value="GH"/>
</dbReference>
<dbReference type="InterPro" id="IPR013783">
    <property type="entry name" value="Ig-like_fold"/>
</dbReference>
<reference evidence="4 5" key="1">
    <citation type="submission" date="2019-07" db="EMBL/GenBank/DDBJ databases">
        <title>Genomic Encyclopedia of Type Strains, Phase III (KMG-III): the genomes of soil and plant-associated and newly described type strains.</title>
        <authorList>
            <person name="Whitman W."/>
        </authorList>
    </citation>
    <scope>NUCLEOTIDE SEQUENCE [LARGE SCALE GENOMIC DNA]</scope>
    <source>
        <strain evidence="4 5">BL24</strain>
    </source>
</reference>
<dbReference type="Pfam" id="PF00963">
    <property type="entry name" value="Cohesin"/>
    <property type="match status" value="1"/>
</dbReference>
<sequence>MSRQRLKKSTAAVLAGMCGFSLYGGPLYAADPVIPAAEPVTRIVIDASTTFQAIDNFGASDAWSMEQLGKHWTDANKTKVADLLFSRDKGIGLSAWRFNIGAGSTETDQAIIGNPWRRAEAFKMSAEETYDWSKQAGQQWFLKAAKERGVDTLIAFVNSPPVWMTKNGHGQPDATVGSTNLKEGYEDEFATYLVDVLEHFEQEGLKFDYISPINEPTWDWNKAGQEGNRYNNEDMKKVILELYRQLQAKGIDSQISAPDGVEITALLDDAVYKAFANQEQYKGGANALGLGKYREYIKDLLGDPELKEAVGNKIASHSYWSDYSNPGDDRLGKLRELLADNLKQYDENAKYWMSEYCILGSYGPGRDLGMSPALVVARTIHFDLTRANASAWQWWTAVSKEDYKDGLIYTDFNLPADEQNILTSKMLWTLGNYSKFIRPGADRVQLTGIDEAARSGLLGSAYRHEEEKTVTAVFVNDSAEPKPINVALDGLGKNEAVFAMQSYVTSEASDLGKGQDAEAQADGTFETVIPPRSVVTLTGDVVKDNDKPAAPEVSGVTPLNKGLQIEFEAAKGATEYEISYRGERENEDRTVTQSTDAPVVLQGLDNGKSYAITVRAGNRNGFGPPSKRVTGTPQLLPPAEVAAAGTDGGFALRFPAESGVPSYRVRYGTESGSYAAETISGDSTGIINVEGLRNGTTYYGVLEAVDGAEVSAPTAEFQVKPDIPAPGKIIAIPGDGSVRLEFAPVEGAAGYAVQYVSGAAVAAAPKRQSGTELELKGLTNGSPVAIRVSTVGKGGPGSGYAEKTVTPQAEEVRFEDTFDSGEMTRYQQEVSVWAMEDGLMKHASGGDHQGELSVKDAKVIDGTITAVAKHATAGADWGVVFRGGAGSKGYWFGFENGAMVLRKDGANLAVPVPFTAKLGELYKLEVKLDGKRIQAFADDKQLFDVADTLYTSGYAGLHSWADAQFSALRITRDAGSFSAIPEIYEAKAGDGQIALQYSEVEGANAYFIRYKAKGAPDAEAIEIPANPRTTIVTGLANDTAYVFSVIAERADGRAQSLPAEGTPKGSPLLYYVDAGDGSTGQPETGETLGSLQSLEEQPYGADPITGMKWGYEADDGQTWAHTAPVDAHESIRQYDGTANGKGLAYRFELPNGTYKVTAGFFDPWTDNNRVMNVTVNGETKLANYVIGNKRESHEFADVQVTNGELVVKAVKAGSGKPMISWLKVEKAAQGGEQPNALTLTGPEIGESGQPFDVTVALPRPSEAFLAQDITVAYDAERLELADSGIVLLNDGYQLVGQDDEPGRTRLLLAKTGEDGGTEGGELFKLRFNVKADSEAGLAAIALQAASAASGEGIETPLAGDAIEVQINAIDKAALRALIGEAQAKHAGTAAGTDVGQAPQTAKDALAQAIAAASAVANNAGATQGAVEQALRDLSSALRAFEDAIVKLSPGDVNEDEKVSIGDLALVAKSYGKTSADPDWAEAAKSDINRDGKIDIEDLAALAKLILQ</sequence>
<dbReference type="SUPFAM" id="SSF63446">
    <property type="entry name" value="Type I dockerin domain"/>
    <property type="match status" value="1"/>
</dbReference>
<dbReference type="CDD" id="cd08547">
    <property type="entry name" value="Type_II_cohesin"/>
    <property type="match status" value="1"/>
</dbReference>
<dbReference type="InterPro" id="IPR016134">
    <property type="entry name" value="Dockerin_dom"/>
</dbReference>
<dbReference type="CDD" id="cd14254">
    <property type="entry name" value="Dockerin_II"/>
    <property type="match status" value="1"/>
</dbReference>
<feature type="signal peptide" evidence="1">
    <location>
        <begin position="1"/>
        <end position="29"/>
    </location>
</feature>
<dbReference type="GO" id="GO:0000272">
    <property type="term" value="P:polysaccharide catabolic process"/>
    <property type="evidence" value="ECO:0007669"/>
    <property type="project" value="InterPro"/>
</dbReference>
<dbReference type="Pfam" id="PF00404">
    <property type="entry name" value="Dockerin_1"/>
    <property type="match status" value="1"/>
</dbReference>
<dbReference type="InterPro" id="IPR002105">
    <property type="entry name" value="Dockerin_1_rpt"/>
</dbReference>
<keyword evidence="1" id="KW-0732">Signal</keyword>
<dbReference type="InterPro" id="IPR036116">
    <property type="entry name" value="FN3_sf"/>
</dbReference>
<feature type="domain" description="Dockerin" evidence="3">
    <location>
        <begin position="1445"/>
        <end position="1507"/>
    </location>
</feature>
<dbReference type="InterPro" id="IPR039514">
    <property type="entry name" value="6GAL-like"/>
</dbReference>
<dbReference type="InterPro" id="IPR002102">
    <property type="entry name" value="Cohesin_dom"/>
</dbReference>
<dbReference type="EMBL" id="VNHS01000005">
    <property type="protein sequence ID" value="TYP74515.1"/>
    <property type="molecule type" value="Genomic_DNA"/>
</dbReference>
<dbReference type="CDD" id="cd00063">
    <property type="entry name" value="FN3"/>
    <property type="match status" value="2"/>
</dbReference>
<dbReference type="InterPro" id="IPR003961">
    <property type="entry name" value="FN3_dom"/>
</dbReference>
<dbReference type="SUPFAM" id="SSF49785">
    <property type="entry name" value="Galactose-binding domain-like"/>
    <property type="match status" value="1"/>
</dbReference>
<organism evidence="4 5">
    <name type="scientific">Paenibacillus methanolicus</name>
    <dbReference type="NCBI Taxonomy" id="582686"/>
    <lineage>
        <taxon>Bacteria</taxon>
        <taxon>Bacillati</taxon>
        <taxon>Bacillota</taxon>
        <taxon>Bacilli</taxon>
        <taxon>Bacillales</taxon>
        <taxon>Paenibacillaceae</taxon>
        <taxon>Paenibacillus</taxon>
    </lineage>
</organism>
<dbReference type="Gene3D" id="2.60.40.680">
    <property type="match status" value="1"/>
</dbReference>
<dbReference type="InterPro" id="IPR008979">
    <property type="entry name" value="Galactose-bd-like_sf"/>
</dbReference>
<dbReference type="SMART" id="SM00060">
    <property type="entry name" value="FN3"/>
    <property type="match status" value="4"/>
</dbReference>
<evidence type="ECO:0000259" key="2">
    <source>
        <dbReference type="PROSITE" id="PS50853"/>
    </source>
</evidence>
<gene>
    <name evidence="4" type="ORF">BCM02_10559</name>
</gene>
<dbReference type="Gene3D" id="3.20.20.80">
    <property type="entry name" value="Glycosidases"/>
    <property type="match status" value="1"/>
</dbReference>
<keyword evidence="5" id="KW-1185">Reference proteome</keyword>
<accession>A0A5S5C4Z9</accession>
<dbReference type="InterPro" id="IPR008965">
    <property type="entry name" value="CBM2/CBM3_carb-bd_dom_sf"/>
</dbReference>
<comment type="caution">
    <text evidence="4">The sequence shown here is derived from an EMBL/GenBank/DDBJ whole genome shotgun (WGS) entry which is preliminary data.</text>
</comment>
<dbReference type="Gene3D" id="2.60.120.430">
    <property type="entry name" value="Galactose-binding lectin"/>
    <property type="match status" value="1"/>
</dbReference>
<dbReference type="InterPro" id="IPR039743">
    <property type="entry name" value="6GAL/EXGAL"/>
</dbReference>
<dbReference type="Pfam" id="PF14587">
    <property type="entry name" value="Glyco_hydr_30_2"/>
    <property type="match status" value="1"/>
</dbReference>
<protein>
    <submittedName>
        <fullName evidence="4">O-glycosyl hydrolase</fullName>
    </submittedName>
</protein>
<feature type="chain" id="PRO_5024389951" evidence="1">
    <location>
        <begin position="30"/>
        <end position="1507"/>
    </location>
</feature>
<name>A0A5S5C4Z9_9BACL</name>
<dbReference type="Gene3D" id="2.60.120.560">
    <property type="entry name" value="Exo-inulinase, domain 1"/>
    <property type="match status" value="1"/>
</dbReference>
<dbReference type="Gene3D" id="2.60.40.10">
    <property type="entry name" value="Immunoglobulins"/>
    <property type="match status" value="3"/>
</dbReference>
<dbReference type="Pfam" id="PF00041">
    <property type="entry name" value="fn3"/>
    <property type="match status" value="1"/>
</dbReference>
<dbReference type="RefSeq" id="WP_187434216.1">
    <property type="nucleotide sequence ID" value="NZ_VNHS01000005.1"/>
</dbReference>
<dbReference type="GO" id="GO:0004553">
    <property type="term" value="F:hydrolase activity, hydrolyzing O-glycosyl compounds"/>
    <property type="evidence" value="ECO:0007669"/>
    <property type="project" value="InterPro"/>
</dbReference>
<evidence type="ECO:0000256" key="1">
    <source>
        <dbReference type="SAM" id="SignalP"/>
    </source>
</evidence>
<keyword evidence="4" id="KW-0378">Hydrolase</keyword>
<dbReference type="Gene3D" id="1.20.1270.90">
    <property type="entry name" value="AF1782-like"/>
    <property type="match status" value="1"/>
</dbReference>
<dbReference type="InterPro" id="IPR036439">
    <property type="entry name" value="Dockerin_dom_sf"/>
</dbReference>
<evidence type="ECO:0000313" key="5">
    <source>
        <dbReference type="Proteomes" id="UP000323257"/>
    </source>
</evidence>
<dbReference type="InterPro" id="IPR018247">
    <property type="entry name" value="EF_Hand_1_Ca_BS"/>
</dbReference>
<evidence type="ECO:0000259" key="3">
    <source>
        <dbReference type="PROSITE" id="PS51766"/>
    </source>
</evidence>
<dbReference type="SUPFAM" id="SSF49384">
    <property type="entry name" value="Carbohydrate-binding domain"/>
    <property type="match status" value="1"/>
</dbReference>
<dbReference type="GO" id="GO:0030246">
    <property type="term" value="F:carbohydrate binding"/>
    <property type="evidence" value="ECO:0007669"/>
    <property type="project" value="InterPro"/>
</dbReference>
<proteinExistence type="predicted"/>
<dbReference type="SUPFAM" id="SSF49265">
    <property type="entry name" value="Fibronectin type III"/>
    <property type="match status" value="2"/>
</dbReference>
<dbReference type="Proteomes" id="UP000323257">
    <property type="component" value="Unassembled WGS sequence"/>
</dbReference>
<dbReference type="SUPFAM" id="SSF51445">
    <property type="entry name" value="(Trans)glycosidases"/>
    <property type="match status" value="1"/>
</dbReference>
<dbReference type="PANTHER" id="PTHR42767:SF1">
    <property type="entry name" value="ENDO-BETA-1,6-GALACTANASE-LIKE DOMAIN-CONTAINING PROTEIN"/>
    <property type="match status" value="1"/>
</dbReference>
<dbReference type="PANTHER" id="PTHR42767">
    <property type="entry name" value="ENDO-BETA-1,6-GALACTANASE"/>
    <property type="match status" value="1"/>
</dbReference>
<dbReference type="PROSITE" id="PS00018">
    <property type="entry name" value="EF_HAND_1"/>
    <property type="match status" value="1"/>
</dbReference>
<dbReference type="PROSITE" id="PS50853">
    <property type="entry name" value="FN3"/>
    <property type="match status" value="1"/>
</dbReference>
<dbReference type="PROSITE" id="PS51766">
    <property type="entry name" value="DOCKERIN"/>
    <property type="match status" value="1"/>
</dbReference>